<dbReference type="NCBIfam" id="NF005851">
    <property type="entry name" value="PRK07772.1"/>
    <property type="match status" value="1"/>
</dbReference>
<dbReference type="CDD" id="cd04496">
    <property type="entry name" value="SSB_OBF"/>
    <property type="match status" value="1"/>
</dbReference>
<feature type="compositionally biased region" description="Gly residues" evidence="4">
    <location>
        <begin position="124"/>
        <end position="138"/>
    </location>
</feature>
<sequence>MTGEPIITLIGNLTADPVIRFTQRGDAVANFTVASTPRTFDRTTNQWRDGEALFMNCVAWRNLAQNISDSLTKGSRVIVSGRMKSNSYQDREGNNRRSIEIDVEEIGPSLRYATATVNRTSGRSSGGYNDGFNAGGGNWDQSQSGEQFSQPSDGGNSWQPSQDESFNRTNPDPWADAQSSEPPF</sequence>
<dbReference type="HOGENOM" id="CLU_078758_1_0_11"/>
<dbReference type="PANTHER" id="PTHR10302">
    <property type="entry name" value="SINGLE-STRANDED DNA-BINDING PROTEIN"/>
    <property type="match status" value="1"/>
</dbReference>
<dbReference type="Gene3D" id="2.40.50.140">
    <property type="entry name" value="Nucleic acid-binding proteins"/>
    <property type="match status" value="1"/>
</dbReference>
<dbReference type="STRING" id="883161.HMPREF9306_00140"/>
<evidence type="ECO:0000256" key="2">
    <source>
        <dbReference type="HAMAP-Rule" id="MF_00984"/>
    </source>
</evidence>
<proteinExistence type="inferred from homology"/>
<dbReference type="GO" id="GO:0009295">
    <property type="term" value="C:nucleoid"/>
    <property type="evidence" value="ECO:0007669"/>
    <property type="project" value="TreeGrafter"/>
</dbReference>
<evidence type="ECO:0000256" key="3">
    <source>
        <dbReference type="RuleBase" id="RU000524"/>
    </source>
</evidence>
<dbReference type="GO" id="GO:0006260">
    <property type="term" value="P:DNA replication"/>
    <property type="evidence" value="ECO:0007669"/>
    <property type="project" value="InterPro"/>
</dbReference>
<dbReference type="GO" id="GO:0003697">
    <property type="term" value="F:single-stranded DNA binding"/>
    <property type="evidence" value="ECO:0007669"/>
    <property type="project" value="UniProtKB-UniRule"/>
</dbReference>
<reference evidence="5 6" key="1">
    <citation type="submission" date="2013-04" db="EMBL/GenBank/DDBJ databases">
        <title>The Genome Sequence of Propionimicrobium lymphophilum ACS-093-V-SCH5.</title>
        <authorList>
            <consortium name="The Broad Institute Genomics Platform"/>
            <person name="Earl A."/>
            <person name="Ward D."/>
            <person name="Feldgarden M."/>
            <person name="Gevers D."/>
            <person name="Saerens B."/>
            <person name="Vaneechoutte M."/>
            <person name="Walker B."/>
            <person name="Young S."/>
            <person name="Zeng Q."/>
            <person name="Gargeya S."/>
            <person name="Fitzgerald M."/>
            <person name="Haas B."/>
            <person name="Abouelleil A."/>
            <person name="Allen A.W."/>
            <person name="Alvarado L."/>
            <person name="Arachchi H.M."/>
            <person name="Berlin A.M."/>
            <person name="Chapman S.B."/>
            <person name="Gainer-Dewar J."/>
            <person name="Goldberg J."/>
            <person name="Griggs A."/>
            <person name="Gujja S."/>
            <person name="Hansen M."/>
            <person name="Howarth C."/>
            <person name="Imamovic A."/>
            <person name="Ireland A."/>
            <person name="Larimer J."/>
            <person name="McCowan C."/>
            <person name="Murphy C."/>
            <person name="Pearson M."/>
            <person name="Poon T.W."/>
            <person name="Priest M."/>
            <person name="Roberts A."/>
            <person name="Saif S."/>
            <person name="Shea T."/>
            <person name="Sisk P."/>
            <person name="Sykes S."/>
            <person name="Wortman J."/>
            <person name="Nusbaum C."/>
            <person name="Birren B."/>
        </authorList>
    </citation>
    <scope>NUCLEOTIDE SEQUENCE [LARGE SCALE GENOMIC DNA]</scope>
    <source>
        <strain evidence="5 6">ACS-093-V-SCH5</strain>
    </source>
</reference>
<gene>
    <name evidence="5" type="ORF">HMPREF9306_00140</name>
</gene>
<dbReference type="HAMAP" id="MF_00984">
    <property type="entry name" value="SSB"/>
    <property type="match status" value="1"/>
</dbReference>
<dbReference type="NCBIfam" id="TIGR00621">
    <property type="entry name" value="ssb"/>
    <property type="match status" value="1"/>
</dbReference>
<feature type="compositionally biased region" description="Polar residues" evidence="4">
    <location>
        <begin position="139"/>
        <end position="170"/>
    </location>
</feature>
<accession>S2W6P3</accession>
<evidence type="ECO:0000256" key="4">
    <source>
        <dbReference type="SAM" id="MobiDB-lite"/>
    </source>
</evidence>
<dbReference type="InterPro" id="IPR000424">
    <property type="entry name" value="Primosome_PriB/ssb"/>
</dbReference>
<comment type="caution">
    <text evidence="2">Lacks conserved residue(s) required for the propagation of feature annotation.</text>
</comment>
<dbReference type="AlphaFoldDB" id="S2W6P3"/>
<name>S2W6P3_9ACTN</name>
<evidence type="ECO:0000313" key="5">
    <source>
        <dbReference type="EMBL" id="EPD33915.1"/>
    </source>
</evidence>
<protein>
    <recommendedName>
        <fullName evidence="2 3">Single-stranded DNA-binding protein</fullName>
        <shortName evidence="2">SSB</shortName>
    </recommendedName>
</protein>
<dbReference type="OrthoDB" id="9809878at2"/>
<dbReference type="PROSITE" id="PS50935">
    <property type="entry name" value="SSB"/>
    <property type="match status" value="1"/>
</dbReference>
<keyword evidence="6" id="KW-1185">Reference proteome</keyword>
<dbReference type="Proteomes" id="UP000014417">
    <property type="component" value="Unassembled WGS sequence"/>
</dbReference>
<comment type="subunit">
    <text evidence="2">Homotetramer.</text>
</comment>
<dbReference type="RefSeq" id="WP_016455001.1">
    <property type="nucleotide sequence ID" value="NZ_KE150269.1"/>
</dbReference>
<dbReference type="PANTHER" id="PTHR10302:SF27">
    <property type="entry name" value="SINGLE-STRANDED DNA-BINDING PROTEIN"/>
    <property type="match status" value="1"/>
</dbReference>
<organism evidence="5 6">
    <name type="scientific">Propionimicrobium lymphophilum ACS-093-V-SCH5</name>
    <dbReference type="NCBI Taxonomy" id="883161"/>
    <lineage>
        <taxon>Bacteria</taxon>
        <taxon>Bacillati</taxon>
        <taxon>Actinomycetota</taxon>
        <taxon>Actinomycetes</taxon>
        <taxon>Propionibacteriales</taxon>
        <taxon>Propionibacteriaceae</taxon>
        <taxon>Propionimicrobium</taxon>
    </lineage>
</organism>
<dbReference type="SUPFAM" id="SSF50249">
    <property type="entry name" value="Nucleic acid-binding proteins"/>
    <property type="match status" value="1"/>
</dbReference>
<dbReference type="EMBL" id="AGZR01000002">
    <property type="protein sequence ID" value="EPD33915.1"/>
    <property type="molecule type" value="Genomic_DNA"/>
</dbReference>
<feature type="region of interest" description="Disordered" evidence="4">
    <location>
        <begin position="118"/>
        <end position="184"/>
    </location>
</feature>
<dbReference type="InterPro" id="IPR011344">
    <property type="entry name" value="ssDNA-bd"/>
</dbReference>
<dbReference type="InterPro" id="IPR012340">
    <property type="entry name" value="NA-bd_OB-fold"/>
</dbReference>
<evidence type="ECO:0000313" key="6">
    <source>
        <dbReference type="Proteomes" id="UP000014417"/>
    </source>
</evidence>
<dbReference type="Pfam" id="PF00436">
    <property type="entry name" value="SSB"/>
    <property type="match status" value="1"/>
</dbReference>
<comment type="caution">
    <text evidence="5">The sequence shown here is derived from an EMBL/GenBank/DDBJ whole genome shotgun (WGS) entry which is preliminary data.</text>
</comment>
<evidence type="ECO:0000256" key="1">
    <source>
        <dbReference type="ARBA" id="ARBA00023125"/>
    </source>
</evidence>
<keyword evidence="1 2" id="KW-0238">DNA-binding</keyword>
<dbReference type="PATRIC" id="fig|883161.3.peg.147"/>